<reference evidence="2 3" key="1">
    <citation type="submission" date="2018-07" db="EMBL/GenBank/DDBJ databases">
        <title>Genomic Encyclopedia of Type Strains, Phase IV (KMG-IV): sequencing the most valuable type-strain genomes for metagenomic binning, comparative biology and taxonomic classification.</title>
        <authorList>
            <person name="Goeker M."/>
        </authorList>
    </citation>
    <scope>NUCLEOTIDE SEQUENCE [LARGE SCALE GENOMIC DNA]</scope>
    <source>
        <strain evidence="2 3">DSM 4134</strain>
    </source>
</reference>
<evidence type="ECO:0000313" key="2">
    <source>
        <dbReference type="EMBL" id="REE01753.1"/>
    </source>
</evidence>
<feature type="chain" id="PRO_5017823459" description="Outer membrane protein with beta-barrel domain" evidence="1">
    <location>
        <begin position="19"/>
        <end position="282"/>
    </location>
</feature>
<comment type="caution">
    <text evidence="2">The sequence shown here is derived from an EMBL/GenBank/DDBJ whole genome shotgun (WGS) entry which is preliminary data.</text>
</comment>
<feature type="signal peptide" evidence="1">
    <location>
        <begin position="1"/>
        <end position="18"/>
    </location>
</feature>
<keyword evidence="1" id="KW-0732">Signal</keyword>
<evidence type="ECO:0008006" key="4">
    <source>
        <dbReference type="Google" id="ProtNLM"/>
    </source>
</evidence>
<dbReference type="Proteomes" id="UP000256779">
    <property type="component" value="Unassembled WGS sequence"/>
</dbReference>
<name>A0A3D9L8C3_MARFU</name>
<dbReference type="EMBL" id="QREG01000003">
    <property type="protein sequence ID" value="REE01753.1"/>
    <property type="molecule type" value="Genomic_DNA"/>
</dbReference>
<dbReference type="OrthoDB" id="1089716at2"/>
<dbReference type="RefSeq" id="WP_115867028.1">
    <property type="nucleotide sequence ID" value="NZ_QREG01000003.1"/>
</dbReference>
<proteinExistence type="predicted"/>
<sequence length="282" mass="31238">MKTILSLILCFIISSAIGQQVTYQVLEDQPEKAYSKFIAPEFGMDYNATALCIYVGANARYGLSALDLEGAFRYDVYNGIDGLGGTFLVEGGGFLPLKSFNKQKDVPVILSYNPYADTKYENGKKYNIEETKYIKVPDGQYLNQIGVRGGVHYRRLGAQDMSYTTTSDINLAGVYLGGQFTSQAYVKTRVNNDVERIGAGFSRFYGDVLLLPVSDIANPAANEGLTADGVFGWRVGFQWYVSPHDGDYRFLGPSVFTTEIGKKPLTGFNFNLSWGFAFMSKR</sequence>
<evidence type="ECO:0000313" key="3">
    <source>
        <dbReference type="Proteomes" id="UP000256779"/>
    </source>
</evidence>
<protein>
    <recommendedName>
        <fullName evidence="4">Outer membrane protein with beta-barrel domain</fullName>
    </recommendedName>
</protein>
<gene>
    <name evidence="2" type="ORF">C7460_103270</name>
</gene>
<evidence type="ECO:0000256" key="1">
    <source>
        <dbReference type="SAM" id="SignalP"/>
    </source>
</evidence>
<organism evidence="2 3">
    <name type="scientific">Marinoscillum furvescens DSM 4134</name>
    <dbReference type="NCBI Taxonomy" id="1122208"/>
    <lineage>
        <taxon>Bacteria</taxon>
        <taxon>Pseudomonadati</taxon>
        <taxon>Bacteroidota</taxon>
        <taxon>Cytophagia</taxon>
        <taxon>Cytophagales</taxon>
        <taxon>Reichenbachiellaceae</taxon>
        <taxon>Marinoscillum</taxon>
    </lineage>
</organism>
<dbReference type="AlphaFoldDB" id="A0A3D9L8C3"/>
<keyword evidence="3" id="KW-1185">Reference proteome</keyword>
<accession>A0A3D9L8C3</accession>